<sequence length="126" mass="14842">MQKTQTQYKKLMEVMYQYSLHKHVDFLDYTLLEDASKEVINGMIDELEHVDFLISSTIKNYTIDRLNLVDLAIIRVAVYALLKEIDPAEIVINEAIELSKEYTDLDDEKQHKFNNSLIDNIYKKIK</sequence>
<dbReference type="Proteomes" id="UP000315938">
    <property type="component" value="Unassembled WGS sequence"/>
</dbReference>
<accession>A0A553IIN4</accession>
<name>A0A553IIN4_ACHLA</name>
<comment type="caution">
    <text evidence="3">The sequence shown here is derived from an EMBL/GenBank/DDBJ whole genome shotgun (WGS) entry which is preliminary data.</text>
</comment>
<dbReference type="Gene3D" id="1.10.940.10">
    <property type="entry name" value="NusB-like"/>
    <property type="match status" value="1"/>
</dbReference>
<gene>
    <name evidence="3" type="ORF">FNV44_03250</name>
</gene>
<dbReference type="InterPro" id="IPR035926">
    <property type="entry name" value="NusB-like_sf"/>
</dbReference>
<evidence type="ECO:0000313" key="4">
    <source>
        <dbReference type="Proteomes" id="UP000315938"/>
    </source>
</evidence>
<dbReference type="GeneID" id="41338654"/>
<dbReference type="AlphaFoldDB" id="A0A553IIN4"/>
<keyword evidence="1" id="KW-0694">RNA-binding</keyword>
<proteinExistence type="predicted"/>
<dbReference type="GO" id="GO:0003723">
    <property type="term" value="F:RNA binding"/>
    <property type="evidence" value="ECO:0007669"/>
    <property type="project" value="UniProtKB-KW"/>
</dbReference>
<organism evidence="3 4">
    <name type="scientific">Acholeplasma laidlawii</name>
    <dbReference type="NCBI Taxonomy" id="2148"/>
    <lineage>
        <taxon>Bacteria</taxon>
        <taxon>Bacillati</taxon>
        <taxon>Mycoplasmatota</taxon>
        <taxon>Mollicutes</taxon>
        <taxon>Acholeplasmatales</taxon>
        <taxon>Acholeplasmataceae</taxon>
        <taxon>Acholeplasma</taxon>
    </lineage>
</organism>
<dbReference type="GO" id="GO:0006355">
    <property type="term" value="P:regulation of DNA-templated transcription"/>
    <property type="evidence" value="ECO:0007669"/>
    <property type="project" value="InterPro"/>
</dbReference>
<evidence type="ECO:0000256" key="1">
    <source>
        <dbReference type="ARBA" id="ARBA00022884"/>
    </source>
</evidence>
<evidence type="ECO:0000313" key="3">
    <source>
        <dbReference type="EMBL" id="TRY00074.1"/>
    </source>
</evidence>
<protein>
    <submittedName>
        <fullName evidence="3">Transcription antitermination protein NusB</fullName>
    </submittedName>
</protein>
<dbReference type="EMBL" id="VKID01000001">
    <property type="protein sequence ID" value="TRY00074.1"/>
    <property type="molecule type" value="Genomic_DNA"/>
</dbReference>
<reference evidence="3 4" key="1">
    <citation type="submission" date="2019-07" db="EMBL/GenBank/DDBJ databases">
        <title>Genome sequence of Acholeplasma laidlawii strain with increased resistance to erythromycin.</title>
        <authorList>
            <person name="Medvedeva E.S."/>
            <person name="Baranova N.B."/>
            <person name="Siniagina M.N."/>
            <person name="Mouzykantov A."/>
            <person name="Chernova O.A."/>
            <person name="Chernov V.M."/>
        </authorList>
    </citation>
    <scope>NUCLEOTIDE SEQUENCE [LARGE SCALE GENOMIC DNA]</scope>
    <source>
        <strain evidence="3 4">PG8REry</strain>
    </source>
</reference>
<evidence type="ECO:0000259" key="2">
    <source>
        <dbReference type="Pfam" id="PF01029"/>
    </source>
</evidence>
<dbReference type="Pfam" id="PF01029">
    <property type="entry name" value="NusB"/>
    <property type="match status" value="1"/>
</dbReference>
<dbReference type="SUPFAM" id="SSF48013">
    <property type="entry name" value="NusB-like"/>
    <property type="match status" value="1"/>
</dbReference>
<feature type="domain" description="NusB/RsmB/TIM44" evidence="2">
    <location>
        <begin position="34"/>
        <end position="123"/>
    </location>
</feature>
<dbReference type="RefSeq" id="WP_012242425.1">
    <property type="nucleotide sequence ID" value="NZ_CP103951.1"/>
</dbReference>
<dbReference type="InterPro" id="IPR006027">
    <property type="entry name" value="NusB_RsmB_TIM44"/>
</dbReference>